<dbReference type="Proteomes" id="UP000009315">
    <property type="component" value="Unassembled WGS sequence"/>
</dbReference>
<keyword evidence="2" id="KW-1185">Reference proteome</keyword>
<evidence type="ECO:0000313" key="1">
    <source>
        <dbReference type="EMBL" id="CCO07523.1"/>
    </source>
</evidence>
<proteinExistence type="predicted"/>
<dbReference type="InterPro" id="IPR011047">
    <property type="entry name" value="Quinoprotein_ADH-like_sf"/>
</dbReference>
<name>K8E7M9_9FIRM</name>
<evidence type="ECO:0000313" key="2">
    <source>
        <dbReference type="Proteomes" id="UP000009315"/>
    </source>
</evidence>
<comment type="caution">
    <text evidence="1">The sequence shown here is derived from an EMBL/GenBank/DDBJ whole genome shotgun (WGS) entry which is preliminary data.</text>
</comment>
<sequence length="333" mass="35430">MTRARMLWQTNLSVPLFVAAGNIFDAAQNVVVAGGTQVSVYRPLNNTYRLAATAAVNQTVLSLAVGLPIFASEIIFVGLADRIVAFAYRQGVLIQLWQTTPEPGANFTDIIPADLDGDGRQELAAIANGTDSLYVYLITGQTLTALRPELLAIRQLPGKPGSITAFRPPAARTDWLALSYSQSNQATTVQTLFLTETGFLEGPAIFNLPYMVTDLTAANLLPVVGEELAAAGSDGVVRLFAVDDRLRTVLVTKNLGSTVSTVTALNTQPDNAVLVAGTPGSYVFGFNSPGIADEPNWAFKAAGPLKDIAVINEQRIAVGTTNGILQIWLIQQV</sequence>
<gene>
    <name evidence="1" type="ORF">DESHY_110467</name>
</gene>
<dbReference type="EMBL" id="CAOS01000003">
    <property type="protein sequence ID" value="CCO07523.1"/>
    <property type="molecule type" value="Genomic_DNA"/>
</dbReference>
<dbReference type="SUPFAM" id="SSF50998">
    <property type="entry name" value="Quinoprotein alcohol dehydrogenase-like"/>
    <property type="match status" value="1"/>
</dbReference>
<protein>
    <submittedName>
        <fullName evidence="1">FG-GAP repeat protein</fullName>
    </submittedName>
</protein>
<dbReference type="AlphaFoldDB" id="K8E7M9"/>
<dbReference type="STRING" id="1121428.DESHY_110467"/>
<dbReference type="OrthoDB" id="1785329at2"/>
<reference evidence="1 2" key="1">
    <citation type="journal article" date="2013" name="Genome Announc.">
        <title>Genome Sequence of the Sulfate-Reducing Bacterium Desulfotomaculum hydrothermale Lam5(T).</title>
        <authorList>
            <person name="Amin O."/>
            <person name="Fardeau M.L."/>
            <person name="Valette O."/>
            <person name="Hirschler-Rea A."/>
            <person name="Barbe V."/>
            <person name="Medigue C."/>
            <person name="Vacherie B."/>
            <person name="Ollivier B."/>
            <person name="Bertin P.N."/>
            <person name="Dolla A."/>
        </authorList>
    </citation>
    <scope>NUCLEOTIDE SEQUENCE [LARGE SCALE GENOMIC DNA]</scope>
    <source>
        <strain evidence="2">Lam5 / DSM 18033</strain>
    </source>
</reference>
<accession>K8E7M9</accession>
<dbReference type="RefSeq" id="WP_008410430.1">
    <property type="nucleotide sequence ID" value="NZ_CAOS01000003.1"/>
</dbReference>
<organism evidence="1 2">
    <name type="scientific">Desulforamulus hydrothermalis Lam5 = DSM 18033</name>
    <dbReference type="NCBI Taxonomy" id="1121428"/>
    <lineage>
        <taxon>Bacteria</taxon>
        <taxon>Bacillati</taxon>
        <taxon>Bacillota</taxon>
        <taxon>Clostridia</taxon>
        <taxon>Eubacteriales</taxon>
        <taxon>Peptococcaceae</taxon>
        <taxon>Desulforamulus</taxon>
    </lineage>
</organism>
<dbReference type="eggNOG" id="COG1388">
    <property type="taxonomic scope" value="Bacteria"/>
</dbReference>